<name>A0AAW9G5I8_BACTU</name>
<gene>
    <name evidence="1" type="ORF">SOH20_05920</name>
</gene>
<evidence type="ECO:0000313" key="1">
    <source>
        <dbReference type="EMBL" id="MDY0850459.1"/>
    </source>
</evidence>
<organism evidence="1 2">
    <name type="scientific">Bacillus thuringiensis</name>
    <dbReference type="NCBI Taxonomy" id="1428"/>
    <lineage>
        <taxon>Bacteria</taxon>
        <taxon>Bacillati</taxon>
        <taxon>Bacillota</taxon>
        <taxon>Bacilli</taxon>
        <taxon>Bacillales</taxon>
        <taxon>Bacillaceae</taxon>
        <taxon>Bacillus</taxon>
        <taxon>Bacillus cereus group</taxon>
    </lineage>
</organism>
<proteinExistence type="predicted"/>
<sequence length="66" mass="7629">MKELKTNRVTASARTETVNIKKEETMKQIISSFIENDWTYEEAIAFLSEIELLLNKMATTHRVGQP</sequence>
<dbReference type="Proteomes" id="UP001274571">
    <property type="component" value="Unassembled WGS sequence"/>
</dbReference>
<accession>A0AAW9G5I8</accession>
<protein>
    <submittedName>
        <fullName evidence="1">Uncharacterized protein</fullName>
    </submittedName>
</protein>
<comment type="caution">
    <text evidence="1">The sequence shown here is derived from an EMBL/GenBank/DDBJ whole genome shotgun (WGS) entry which is preliminary data.</text>
</comment>
<dbReference type="AlphaFoldDB" id="A0AAW9G5I8"/>
<evidence type="ECO:0000313" key="2">
    <source>
        <dbReference type="Proteomes" id="UP001274571"/>
    </source>
</evidence>
<reference evidence="1" key="1">
    <citation type="submission" date="2023-11" db="EMBL/GenBank/DDBJ databases">
        <title>Genome Sequence of Bacillus thuringiensis stain BLB 30AF.</title>
        <authorList>
            <person name="Farhat A."/>
        </authorList>
    </citation>
    <scope>NUCLEOTIDE SEQUENCE</scope>
    <source>
        <strain evidence="1">BLB30AF</strain>
    </source>
</reference>
<dbReference type="EMBL" id="JAXCMD010000001">
    <property type="protein sequence ID" value="MDY0850459.1"/>
    <property type="molecule type" value="Genomic_DNA"/>
</dbReference>
<dbReference type="RefSeq" id="WP_320480859.1">
    <property type="nucleotide sequence ID" value="NZ_JAXCMD010000001.1"/>
</dbReference>